<name>A0A5C3QVY6_9AGAR</name>
<evidence type="ECO:0000256" key="1">
    <source>
        <dbReference type="SAM" id="SignalP"/>
    </source>
</evidence>
<reference evidence="2 3" key="1">
    <citation type="journal article" date="2019" name="Nat. Ecol. Evol.">
        <title>Megaphylogeny resolves global patterns of mushroom evolution.</title>
        <authorList>
            <person name="Varga T."/>
            <person name="Krizsan K."/>
            <person name="Foldi C."/>
            <person name="Dima B."/>
            <person name="Sanchez-Garcia M."/>
            <person name="Sanchez-Ramirez S."/>
            <person name="Szollosi G.J."/>
            <person name="Szarkandi J.G."/>
            <person name="Papp V."/>
            <person name="Albert L."/>
            <person name="Andreopoulos W."/>
            <person name="Angelini C."/>
            <person name="Antonin V."/>
            <person name="Barry K.W."/>
            <person name="Bougher N.L."/>
            <person name="Buchanan P."/>
            <person name="Buyck B."/>
            <person name="Bense V."/>
            <person name="Catcheside P."/>
            <person name="Chovatia M."/>
            <person name="Cooper J."/>
            <person name="Damon W."/>
            <person name="Desjardin D."/>
            <person name="Finy P."/>
            <person name="Geml J."/>
            <person name="Haridas S."/>
            <person name="Hughes K."/>
            <person name="Justo A."/>
            <person name="Karasinski D."/>
            <person name="Kautmanova I."/>
            <person name="Kiss B."/>
            <person name="Kocsube S."/>
            <person name="Kotiranta H."/>
            <person name="LaButti K.M."/>
            <person name="Lechner B.E."/>
            <person name="Liimatainen K."/>
            <person name="Lipzen A."/>
            <person name="Lukacs Z."/>
            <person name="Mihaltcheva S."/>
            <person name="Morgado L.N."/>
            <person name="Niskanen T."/>
            <person name="Noordeloos M.E."/>
            <person name="Ohm R.A."/>
            <person name="Ortiz-Santana B."/>
            <person name="Ovrebo C."/>
            <person name="Racz N."/>
            <person name="Riley R."/>
            <person name="Savchenko A."/>
            <person name="Shiryaev A."/>
            <person name="Soop K."/>
            <person name="Spirin V."/>
            <person name="Szebenyi C."/>
            <person name="Tomsovsky M."/>
            <person name="Tulloss R.E."/>
            <person name="Uehling J."/>
            <person name="Grigoriev I.V."/>
            <person name="Vagvolgyi C."/>
            <person name="Papp T."/>
            <person name="Martin F.M."/>
            <person name="Miettinen O."/>
            <person name="Hibbett D.S."/>
            <person name="Nagy L.G."/>
        </authorList>
    </citation>
    <scope>NUCLEOTIDE SEQUENCE [LARGE SCALE GENOMIC DNA]</scope>
    <source>
        <strain evidence="2 3">CBS 309.79</strain>
    </source>
</reference>
<dbReference type="AlphaFoldDB" id="A0A5C3QVY6"/>
<dbReference type="Proteomes" id="UP000305067">
    <property type="component" value="Unassembled WGS sequence"/>
</dbReference>
<feature type="signal peptide" evidence="1">
    <location>
        <begin position="1"/>
        <end position="17"/>
    </location>
</feature>
<protein>
    <submittedName>
        <fullName evidence="2">Uncharacterized protein</fullName>
    </submittedName>
</protein>
<evidence type="ECO:0000313" key="3">
    <source>
        <dbReference type="Proteomes" id="UP000305067"/>
    </source>
</evidence>
<accession>A0A5C3QVY6</accession>
<sequence length="72" mass="8586">MFIFLLLYTLMFHFQLPSHILLPSSEDSLVSSRIFMPFLTFVHDYYTNLYVSFIFNIFSSLTYDDTDCESHL</sequence>
<organism evidence="2 3">
    <name type="scientific">Pterulicium gracile</name>
    <dbReference type="NCBI Taxonomy" id="1884261"/>
    <lineage>
        <taxon>Eukaryota</taxon>
        <taxon>Fungi</taxon>
        <taxon>Dikarya</taxon>
        <taxon>Basidiomycota</taxon>
        <taxon>Agaricomycotina</taxon>
        <taxon>Agaricomycetes</taxon>
        <taxon>Agaricomycetidae</taxon>
        <taxon>Agaricales</taxon>
        <taxon>Pleurotineae</taxon>
        <taxon>Pterulaceae</taxon>
        <taxon>Pterulicium</taxon>
    </lineage>
</organism>
<feature type="chain" id="PRO_5022865834" evidence="1">
    <location>
        <begin position="18"/>
        <end position="72"/>
    </location>
</feature>
<evidence type="ECO:0000313" key="2">
    <source>
        <dbReference type="EMBL" id="TFL06186.1"/>
    </source>
</evidence>
<keyword evidence="3" id="KW-1185">Reference proteome</keyword>
<keyword evidence="1" id="KW-0732">Signal</keyword>
<proteinExistence type="predicted"/>
<gene>
    <name evidence="2" type="ORF">BDV98DRAFT_558978</name>
</gene>
<dbReference type="EMBL" id="ML178815">
    <property type="protein sequence ID" value="TFL06186.1"/>
    <property type="molecule type" value="Genomic_DNA"/>
</dbReference>